<comment type="caution">
    <text evidence="4">The sequence shown here is derived from an EMBL/GenBank/DDBJ whole genome shotgun (WGS) entry which is preliminary data.</text>
</comment>
<dbReference type="STRING" id="596324.TREVI0001_1688"/>
<evidence type="ECO:0000313" key="4">
    <source>
        <dbReference type="EMBL" id="EEV20832.1"/>
    </source>
</evidence>
<dbReference type="PANTHER" id="PTHR32347">
    <property type="entry name" value="EFFLUX SYSTEM COMPONENT YKNX-RELATED"/>
    <property type="match status" value="1"/>
</dbReference>
<dbReference type="Proteomes" id="UP000004509">
    <property type="component" value="Unassembled WGS sequence"/>
</dbReference>
<organism evidence="4 5">
    <name type="scientific">Treponema vincentii ATCC 35580</name>
    <dbReference type="NCBI Taxonomy" id="596324"/>
    <lineage>
        <taxon>Bacteria</taxon>
        <taxon>Pseudomonadati</taxon>
        <taxon>Spirochaetota</taxon>
        <taxon>Spirochaetia</taxon>
        <taxon>Spirochaetales</taxon>
        <taxon>Treponemataceae</taxon>
        <taxon>Treponema</taxon>
    </lineage>
</organism>
<sequence>MGVNKQPLTARQRKSRRTRITVIIVCVLLALFCIWYFFLKPKNQQSAGLAPLTVRKEIEHNQIEISGYIEAAQTQVLEAPGEGFVEQVLVTEGDRVKKGALLFALDTDQQSYNVAQHAFAIKQEQINGASQKLSLMEQEQRLLEKQLSDRKVYAKFDGIVAALTISQGQYAKAKDTFGTLIDRSFLKATVEIAESDASRLAVGQKVDMTFPAEPDIKVQAEVISYPSIARLTSLGRTVVDTLIRLDNPPEKILPGYSFNGTIVTGPDSEALIVEQDAIRYVEGKPFVDKIDGNTTQEIAVTVESYTKGFVKIISGVQENDVLKNQAKINSNNRRP</sequence>
<dbReference type="Gene3D" id="2.40.50.100">
    <property type="match status" value="1"/>
</dbReference>
<reference evidence="4 5" key="1">
    <citation type="submission" date="2009-07" db="EMBL/GenBank/DDBJ databases">
        <authorList>
            <person name="Madupu R."/>
            <person name="Sebastian Y."/>
            <person name="Durkin A.S."/>
            <person name="Torralba M."/>
            <person name="Methe B."/>
            <person name="Sutton G.G."/>
            <person name="Strausberg R.L."/>
            <person name="Nelson K.E."/>
        </authorList>
    </citation>
    <scope>NUCLEOTIDE SEQUENCE [LARGE SCALE GENOMIC DNA]</scope>
    <source>
        <strain evidence="4 5">ATCC 35580</strain>
    </source>
</reference>
<keyword evidence="3" id="KW-0472">Membrane</keyword>
<dbReference type="eggNOG" id="COG0845">
    <property type="taxonomic scope" value="Bacteria"/>
</dbReference>
<evidence type="ECO:0000256" key="3">
    <source>
        <dbReference type="SAM" id="Phobius"/>
    </source>
</evidence>
<evidence type="ECO:0000313" key="5">
    <source>
        <dbReference type="Proteomes" id="UP000004509"/>
    </source>
</evidence>
<evidence type="ECO:0000256" key="1">
    <source>
        <dbReference type="ARBA" id="ARBA00004196"/>
    </source>
</evidence>
<dbReference type="SUPFAM" id="SSF111369">
    <property type="entry name" value="HlyD-like secretion proteins"/>
    <property type="match status" value="1"/>
</dbReference>
<keyword evidence="3" id="KW-1133">Transmembrane helix</keyword>
<dbReference type="PANTHER" id="PTHR32347:SF14">
    <property type="entry name" value="EFFLUX SYSTEM COMPONENT YKNX-RELATED"/>
    <property type="match status" value="1"/>
</dbReference>
<dbReference type="AlphaFoldDB" id="C8PNW9"/>
<dbReference type="RefSeq" id="WP_006188237.1">
    <property type="nucleotide sequence ID" value="NZ_ACYH01000024.1"/>
</dbReference>
<name>C8PNW9_9SPIR</name>
<feature type="transmembrane region" description="Helical" evidence="3">
    <location>
        <begin position="20"/>
        <end position="38"/>
    </location>
</feature>
<comment type="subcellular location">
    <subcellularLocation>
        <location evidence="1">Cell envelope</location>
    </subcellularLocation>
</comment>
<accession>C8PNW9</accession>
<dbReference type="GO" id="GO:0030313">
    <property type="term" value="C:cell envelope"/>
    <property type="evidence" value="ECO:0007669"/>
    <property type="project" value="UniProtKB-SubCell"/>
</dbReference>
<dbReference type="Gene3D" id="2.40.420.20">
    <property type="match status" value="1"/>
</dbReference>
<proteinExistence type="predicted"/>
<protein>
    <submittedName>
        <fullName evidence="4">Efflux transporter, RND family, MFP subunit</fullName>
    </submittedName>
</protein>
<evidence type="ECO:0000256" key="2">
    <source>
        <dbReference type="ARBA" id="ARBA00023054"/>
    </source>
</evidence>
<dbReference type="InterPro" id="IPR050465">
    <property type="entry name" value="UPF0194_transport"/>
</dbReference>
<gene>
    <name evidence="4" type="ORF">TREVI0001_1688</name>
</gene>
<dbReference type="EMBL" id="ACYH01000024">
    <property type="protein sequence ID" value="EEV20832.1"/>
    <property type="molecule type" value="Genomic_DNA"/>
</dbReference>
<dbReference type="OrthoDB" id="368879at2"/>
<dbReference type="Gene3D" id="1.10.287.470">
    <property type="entry name" value="Helix hairpin bin"/>
    <property type="match status" value="1"/>
</dbReference>
<keyword evidence="2" id="KW-0175">Coiled coil</keyword>
<keyword evidence="3" id="KW-0812">Transmembrane</keyword>
<dbReference type="Gene3D" id="2.40.30.170">
    <property type="match status" value="1"/>
</dbReference>